<dbReference type="OrthoDB" id="4206328at2759"/>
<dbReference type="eggNOG" id="ENOG502RR2W">
    <property type="taxonomic scope" value="Eukaryota"/>
</dbReference>
<dbReference type="HOGENOM" id="CLU_677875_0_0_1"/>
<dbReference type="GeneID" id="9227526"/>
<name>C5FZU5_ARTOC</name>
<reference evidence="2" key="1">
    <citation type="journal article" date="2012" name="MBio">
        <title>Comparative genome analysis of Trichophyton rubrum and related dermatophytes reveals candidate genes involved in infection.</title>
        <authorList>
            <person name="Martinez D.A."/>
            <person name="Oliver B.G."/>
            <person name="Graeser Y."/>
            <person name="Goldberg J.M."/>
            <person name="Li W."/>
            <person name="Martinez-Rossi N.M."/>
            <person name="Monod M."/>
            <person name="Shelest E."/>
            <person name="Barton R.C."/>
            <person name="Birch E."/>
            <person name="Brakhage A.A."/>
            <person name="Chen Z."/>
            <person name="Gurr S.J."/>
            <person name="Heiman D."/>
            <person name="Heitman J."/>
            <person name="Kosti I."/>
            <person name="Rossi A."/>
            <person name="Saif S."/>
            <person name="Samalova M."/>
            <person name="Saunders C.W."/>
            <person name="Shea T."/>
            <person name="Summerbell R.C."/>
            <person name="Xu J."/>
            <person name="Young S."/>
            <person name="Zeng Q."/>
            <person name="Birren B.W."/>
            <person name="Cuomo C.A."/>
            <person name="White T.C."/>
        </authorList>
    </citation>
    <scope>NUCLEOTIDE SEQUENCE [LARGE SCALE GENOMIC DNA]</scope>
    <source>
        <strain evidence="2">ATCC MYA-4605 / CBS 113480</strain>
    </source>
</reference>
<dbReference type="RefSeq" id="XP_002843134.1">
    <property type="nucleotide sequence ID" value="XM_002843088.1"/>
</dbReference>
<organism evidence="1 2">
    <name type="scientific">Arthroderma otae (strain ATCC MYA-4605 / CBS 113480)</name>
    <name type="common">Microsporum canis</name>
    <dbReference type="NCBI Taxonomy" id="554155"/>
    <lineage>
        <taxon>Eukaryota</taxon>
        <taxon>Fungi</taxon>
        <taxon>Dikarya</taxon>
        <taxon>Ascomycota</taxon>
        <taxon>Pezizomycotina</taxon>
        <taxon>Eurotiomycetes</taxon>
        <taxon>Eurotiomycetidae</taxon>
        <taxon>Onygenales</taxon>
        <taxon>Arthrodermataceae</taxon>
        <taxon>Microsporum</taxon>
    </lineage>
</organism>
<dbReference type="VEuPathDB" id="FungiDB:MCYG_08217"/>
<accession>C5FZU5</accession>
<sequence>MSFNFSHIPGRSYLCGFQTELNSFGYKGESAVTISLKELCGLRLVSDAEGFIALQVKNTSWEESWYGSSLDSGDLVFTQIEWPIGYPVKFAVSFDAFKIHAISLSHTTGLPQHRSISWKSRLPPQDLIPVFLADRGPTDGILPLSYVDRQLETADTISAFIEPSTQSITGFEFNFGGIRLCAGNIDRRSTKLSFCTNTQAREIFIGVACAKSVDTTHITVKFFTSFGRCIIFGNPKVDEWHTSVSPNGEINGISIVGALQREPEYQQKTTNFFLPTAQYPTTTIGFRNFQPYIVFISSANLTAVSSITVYREPLSNYLCGVKILHKSGFSDILGEVREEIQSFIPGEDLIYIRVFYAVIYGICYRVRGLRFGYASHSIDVGCLEGWLVENIDLSSVSHPTRYLNDD</sequence>
<dbReference type="Proteomes" id="UP000002035">
    <property type="component" value="Unassembled WGS sequence"/>
</dbReference>
<evidence type="ECO:0000313" key="2">
    <source>
        <dbReference type="Proteomes" id="UP000002035"/>
    </source>
</evidence>
<dbReference type="AlphaFoldDB" id="C5FZU5"/>
<dbReference type="EMBL" id="DS995708">
    <property type="protein sequence ID" value="EEQ35398.1"/>
    <property type="molecule type" value="Genomic_DNA"/>
</dbReference>
<gene>
    <name evidence="1" type="ORF">MCYG_08217</name>
</gene>
<keyword evidence="2" id="KW-1185">Reference proteome</keyword>
<evidence type="ECO:0000313" key="1">
    <source>
        <dbReference type="EMBL" id="EEQ35398.1"/>
    </source>
</evidence>
<proteinExistence type="predicted"/>
<protein>
    <submittedName>
        <fullName evidence="1">Uncharacterized protein</fullName>
    </submittedName>
</protein>